<evidence type="ECO:0000256" key="3">
    <source>
        <dbReference type="ARBA" id="ARBA00022840"/>
    </source>
</evidence>
<evidence type="ECO:0000256" key="1">
    <source>
        <dbReference type="ARBA" id="ARBA00004245"/>
    </source>
</evidence>
<dbReference type="GO" id="GO:0008017">
    <property type="term" value="F:microtubule binding"/>
    <property type="evidence" value="ECO:0007669"/>
    <property type="project" value="InterPro"/>
</dbReference>
<dbReference type="GO" id="GO:0007018">
    <property type="term" value="P:microtubule-based movement"/>
    <property type="evidence" value="ECO:0007669"/>
    <property type="project" value="InterPro"/>
</dbReference>
<protein>
    <submittedName>
        <fullName evidence="9">Kinesin-related protein 4</fullName>
    </submittedName>
</protein>
<organism evidence="9">
    <name type="scientific">Lygus hesperus</name>
    <name type="common">Western plant bug</name>
    <dbReference type="NCBI Taxonomy" id="30085"/>
    <lineage>
        <taxon>Eukaryota</taxon>
        <taxon>Metazoa</taxon>
        <taxon>Ecdysozoa</taxon>
        <taxon>Arthropoda</taxon>
        <taxon>Hexapoda</taxon>
        <taxon>Insecta</taxon>
        <taxon>Pterygota</taxon>
        <taxon>Neoptera</taxon>
        <taxon>Paraneoptera</taxon>
        <taxon>Hemiptera</taxon>
        <taxon>Heteroptera</taxon>
        <taxon>Panheteroptera</taxon>
        <taxon>Cimicomorpha</taxon>
        <taxon>Miridae</taxon>
        <taxon>Mirini</taxon>
        <taxon>Lygus</taxon>
    </lineage>
</organism>
<keyword evidence="6" id="KW-0963">Cytoplasm</keyword>
<evidence type="ECO:0000256" key="6">
    <source>
        <dbReference type="ARBA" id="ARBA00023212"/>
    </source>
</evidence>
<evidence type="ECO:0000259" key="8">
    <source>
        <dbReference type="PROSITE" id="PS50067"/>
    </source>
</evidence>
<sequence length="177" mass="20103">MKCSFHDIFTELRNAIDDYDIRASYVEIYNEVLTDLLCPTRTHLKIIESNDGPIVVGLTEYKVTCEDDVFKLLQRGNIYKHVSSTKANDHSSRSHTIFTIRFAHQDSSVVKVYSETIDSKRRRISDIDTVKPDMDDNTSVLNTTHTNTNIQSTVSYIHFVDLAGSERVSISGAQGQR</sequence>
<accession>A0A0A9Y609</accession>
<evidence type="ECO:0000256" key="5">
    <source>
        <dbReference type="ARBA" id="ARBA00023175"/>
    </source>
</evidence>
<evidence type="ECO:0000256" key="7">
    <source>
        <dbReference type="PROSITE-ProRule" id="PRU00283"/>
    </source>
</evidence>
<keyword evidence="2" id="KW-0547">Nucleotide-binding</keyword>
<evidence type="ECO:0000256" key="2">
    <source>
        <dbReference type="ARBA" id="ARBA00022741"/>
    </source>
</evidence>
<comment type="subcellular location">
    <subcellularLocation>
        <location evidence="1">Cytoplasm</location>
        <location evidence="1">Cytoskeleton</location>
    </subcellularLocation>
</comment>
<dbReference type="Gene3D" id="3.40.850.10">
    <property type="entry name" value="Kinesin motor domain"/>
    <property type="match status" value="1"/>
</dbReference>
<evidence type="ECO:0000256" key="4">
    <source>
        <dbReference type="ARBA" id="ARBA00023054"/>
    </source>
</evidence>
<keyword evidence="4" id="KW-0175">Coiled coil</keyword>
<proteinExistence type="inferred from homology"/>
<keyword evidence="3" id="KW-0067">ATP-binding</keyword>
<dbReference type="GO" id="GO:0005524">
    <property type="term" value="F:ATP binding"/>
    <property type="evidence" value="ECO:0007669"/>
    <property type="project" value="UniProtKB-KW"/>
</dbReference>
<dbReference type="GO" id="GO:0003777">
    <property type="term" value="F:microtubule motor activity"/>
    <property type="evidence" value="ECO:0007669"/>
    <property type="project" value="InterPro"/>
</dbReference>
<comment type="similarity">
    <text evidence="7">Belongs to the TRAFAC class myosin-kinesin ATPase superfamily. Kinesin family.</text>
</comment>
<dbReference type="InterPro" id="IPR027640">
    <property type="entry name" value="Kinesin-like_fam"/>
</dbReference>
<dbReference type="SUPFAM" id="SSF52540">
    <property type="entry name" value="P-loop containing nucleoside triphosphate hydrolases"/>
    <property type="match status" value="1"/>
</dbReference>
<comment type="caution">
    <text evidence="7">Lacks conserved residue(s) required for the propagation of feature annotation.</text>
</comment>
<gene>
    <name evidence="9" type="primary">kif4_0</name>
    <name evidence="9" type="ORF">CM83_101848</name>
</gene>
<dbReference type="InterPro" id="IPR036961">
    <property type="entry name" value="Kinesin_motor_dom_sf"/>
</dbReference>
<dbReference type="SMART" id="SM00129">
    <property type="entry name" value="KISc"/>
    <property type="match status" value="1"/>
</dbReference>
<name>A0A0A9Y609_LYGHE</name>
<reference evidence="9" key="2">
    <citation type="submission" date="2014-07" db="EMBL/GenBank/DDBJ databases">
        <authorList>
            <person name="Hull J."/>
        </authorList>
    </citation>
    <scope>NUCLEOTIDE SEQUENCE</scope>
</reference>
<dbReference type="InterPro" id="IPR027417">
    <property type="entry name" value="P-loop_NTPase"/>
</dbReference>
<dbReference type="PROSITE" id="PS50067">
    <property type="entry name" value="KINESIN_MOTOR_2"/>
    <property type="match status" value="1"/>
</dbReference>
<dbReference type="EMBL" id="GBHO01017076">
    <property type="protein sequence ID" value="JAG26528.1"/>
    <property type="molecule type" value="Transcribed_RNA"/>
</dbReference>
<keyword evidence="5" id="KW-0505">Motor protein</keyword>
<dbReference type="InterPro" id="IPR001752">
    <property type="entry name" value="Kinesin_motor_dom"/>
</dbReference>
<dbReference type="PANTHER" id="PTHR47968">
    <property type="entry name" value="CENTROMERE PROTEIN E"/>
    <property type="match status" value="1"/>
</dbReference>
<reference evidence="9" key="1">
    <citation type="journal article" date="2014" name="PLoS ONE">
        <title>Transcriptome-Based Identification of ABC Transporters in the Western Tarnished Plant Bug Lygus hesperus.</title>
        <authorList>
            <person name="Hull J.J."/>
            <person name="Chaney K."/>
            <person name="Geib S.M."/>
            <person name="Fabrick J.A."/>
            <person name="Brent C.S."/>
            <person name="Walsh D."/>
            <person name="Lavine L.C."/>
        </authorList>
    </citation>
    <scope>NUCLEOTIDE SEQUENCE</scope>
</reference>
<keyword evidence="6" id="KW-0206">Cytoskeleton</keyword>
<feature type="domain" description="Kinesin motor" evidence="8">
    <location>
        <begin position="1"/>
        <end position="177"/>
    </location>
</feature>
<dbReference type="Pfam" id="PF00225">
    <property type="entry name" value="Kinesin"/>
    <property type="match status" value="1"/>
</dbReference>
<dbReference type="AlphaFoldDB" id="A0A0A9Y609"/>
<dbReference type="PANTHER" id="PTHR47968:SF75">
    <property type="entry name" value="CENTROMERE-ASSOCIATED PROTEIN E"/>
    <property type="match status" value="1"/>
</dbReference>
<evidence type="ECO:0000313" key="9">
    <source>
        <dbReference type="EMBL" id="JAG26528.1"/>
    </source>
</evidence>
<dbReference type="GO" id="GO:0015630">
    <property type="term" value="C:microtubule cytoskeleton"/>
    <property type="evidence" value="ECO:0007669"/>
    <property type="project" value="UniProtKB-ARBA"/>
</dbReference>